<dbReference type="Proteomes" id="UP000722791">
    <property type="component" value="Unassembled WGS sequence"/>
</dbReference>
<proteinExistence type="predicted"/>
<comment type="caution">
    <text evidence="1">The sequence shown here is derived from an EMBL/GenBank/DDBJ whole genome shotgun (WGS) entry which is preliminary data.</text>
</comment>
<evidence type="ECO:0000313" key="1">
    <source>
        <dbReference type="EMBL" id="GIM01619.1"/>
    </source>
</evidence>
<organism evidence="1 2">
    <name type="scientific">Volvox reticuliferus</name>
    <dbReference type="NCBI Taxonomy" id="1737510"/>
    <lineage>
        <taxon>Eukaryota</taxon>
        <taxon>Viridiplantae</taxon>
        <taxon>Chlorophyta</taxon>
        <taxon>core chlorophytes</taxon>
        <taxon>Chlorophyceae</taxon>
        <taxon>CS clade</taxon>
        <taxon>Chlamydomonadales</taxon>
        <taxon>Volvocaceae</taxon>
        <taxon>Volvox</taxon>
    </lineage>
</organism>
<dbReference type="EMBL" id="BNCQ01000009">
    <property type="protein sequence ID" value="GIM01619.1"/>
    <property type="molecule type" value="Genomic_DNA"/>
</dbReference>
<sequence length="104" mass="11863">MVSGDVESEDYCTIAVLQTFGFESILMKRDRGYVRRVYDVCPAPVTTMMMIRHIVNMWIQVRLHVVGQVHMLTTHVSCCHYWVLTGRCRGPELAAVKPARIGSH</sequence>
<reference evidence="1" key="1">
    <citation type="journal article" date="2021" name="Proc. Natl. Acad. Sci. U.S.A.">
        <title>Three genomes in the algal genus Volvox reveal the fate of a haploid sex-determining region after a transition to homothallism.</title>
        <authorList>
            <person name="Yamamoto K."/>
            <person name="Hamaji T."/>
            <person name="Kawai-Toyooka H."/>
            <person name="Matsuzaki R."/>
            <person name="Takahashi F."/>
            <person name="Nishimura Y."/>
            <person name="Kawachi M."/>
            <person name="Noguchi H."/>
            <person name="Minakuchi Y."/>
            <person name="Umen J.G."/>
            <person name="Toyoda A."/>
            <person name="Nozaki H."/>
        </authorList>
    </citation>
    <scope>NUCLEOTIDE SEQUENCE</scope>
    <source>
        <strain evidence="1">NIES-3785</strain>
    </source>
</reference>
<protein>
    <submittedName>
        <fullName evidence="1">Uncharacterized protein</fullName>
    </submittedName>
</protein>
<evidence type="ECO:0000313" key="2">
    <source>
        <dbReference type="Proteomes" id="UP000722791"/>
    </source>
</evidence>
<accession>A0A8J4LM95</accession>
<name>A0A8J4LM95_9CHLO</name>
<gene>
    <name evidence="1" type="ORF">Vretimale_6403</name>
</gene>
<dbReference type="AlphaFoldDB" id="A0A8J4LM95"/>